<feature type="region of interest" description="Disordered" evidence="1">
    <location>
        <begin position="172"/>
        <end position="193"/>
    </location>
</feature>
<keyword evidence="3" id="KW-1185">Reference proteome</keyword>
<comment type="caution">
    <text evidence="2">The sequence shown here is derived from an EMBL/GenBank/DDBJ whole genome shotgun (WGS) entry which is preliminary data.</text>
</comment>
<organism evidence="2 3">
    <name type="scientific">Paraburkholderia eburnea</name>
    <dbReference type="NCBI Taxonomy" id="1189126"/>
    <lineage>
        <taxon>Bacteria</taxon>
        <taxon>Pseudomonadati</taxon>
        <taxon>Pseudomonadota</taxon>
        <taxon>Betaproteobacteria</taxon>
        <taxon>Burkholderiales</taxon>
        <taxon>Burkholderiaceae</taxon>
        <taxon>Paraburkholderia</taxon>
    </lineage>
</organism>
<reference evidence="2 3" key="1">
    <citation type="submission" date="2018-01" db="EMBL/GenBank/DDBJ databases">
        <title>Genomic Encyclopedia of Type Strains, Phase III (KMG-III): the genomes of soil and plant-associated and newly described type strains.</title>
        <authorList>
            <person name="Whitman W."/>
        </authorList>
    </citation>
    <scope>NUCLEOTIDE SEQUENCE [LARGE SCALE GENOMIC DNA]</scope>
    <source>
        <strain evidence="2 3">JCM 18070</strain>
    </source>
</reference>
<accession>A0A2S4M9S5</accession>
<dbReference type="Proteomes" id="UP000237381">
    <property type="component" value="Unassembled WGS sequence"/>
</dbReference>
<name>A0A2S4M9S5_9BURK</name>
<evidence type="ECO:0000313" key="3">
    <source>
        <dbReference type="Proteomes" id="UP000237381"/>
    </source>
</evidence>
<evidence type="ECO:0000256" key="1">
    <source>
        <dbReference type="SAM" id="MobiDB-lite"/>
    </source>
</evidence>
<protein>
    <submittedName>
        <fullName evidence="2">Uncharacterized protein</fullName>
    </submittedName>
</protein>
<gene>
    <name evidence="2" type="ORF">B0G62_10617</name>
</gene>
<proteinExistence type="predicted"/>
<dbReference type="EMBL" id="PQGA01000006">
    <property type="protein sequence ID" value="POR51488.1"/>
    <property type="molecule type" value="Genomic_DNA"/>
</dbReference>
<dbReference type="AlphaFoldDB" id="A0A2S4M9S5"/>
<sequence>MLFSCLQVPWRLNQWTRLVVWLPASVWQRIHCALSAELRRRGEIDLSRTVRRHQREGKSMPIAAIGIDLAKNVFTGHGVDETGKAMQIKPHVPRSVEDLDRAVACVPHWHRSVLQRTGALGGHAPNAPQHRASTQFVIFRCILRNHVPADSGCLRRELPCMINDFDVRTRQVRKTRNSRHPDSSTAVAPGVRD</sequence>
<evidence type="ECO:0000313" key="2">
    <source>
        <dbReference type="EMBL" id="POR51488.1"/>
    </source>
</evidence>